<dbReference type="EMBL" id="OMOF01000067">
    <property type="protein sequence ID" value="SPF36146.1"/>
    <property type="molecule type" value="Genomic_DNA"/>
</dbReference>
<gene>
    <name evidence="1" type="ORF">SBF1_1590006</name>
</gene>
<evidence type="ECO:0000313" key="1">
    <source>
        <dbReference type="EMBL" id="SPF36146.1"/>
    </source>
</evidence>
<dbReference type="AlphaFoldDB" id="A0A2U3K928"/>
<reference evidence="2" key="1">
    <citation type="submission" date="2018-02" db="EMBL/GenBank/DDBJ databases">
        <authorList>
            <person name="Hausmann B."/>
        </authorList>
    </citation>
    <scope>NUCLEOTIDE SEQUENCE [LARGE SCALE GENOMIC DNA]</scope>
    <source>
        <strain evidence="2">Peat soil MAG SbF1</strain>
    </source>
</reference>
<dbReference type="Proteomes" id="UP000238916">
    <property type="component" value="Unassembled WGS sequence"/>
</dbReference>
<protein>
    <submittedName>
        <fullName evidence="1">Uncharacterized protein</fullName>
    </submittedName>
</protein>
<organism evidence="1 2">
    <name type="scientific">Candidatus Desulfosporosinus infrequens</name>
    <dbReference type="NCBI Taxonomy" id="2043169"/>
    <lineage>
        <taxon>Bacteria</taxon>
        <taxon>Bacillati</taxon>
        <taxon>Bacillota</taxon>
        <taxon>Clostridia</taxon>
        <taxon>Eubacteriales</taxon>
        <taxon>Desulfitobacteriaceae</taxon>
        <taxon>Desulfosporosinus</taxon>
    </lineage>
</organism>
<sequence length="45" mass="4857">MVEIPILPSLCDIISTHKLEGVGYMATVADILSLIKALSPMEQSQ</sequence>
<accession>A0A2U3K928</accession>
<name>A0A2U3K928_9FIRM</name>
<evidence type="ECO:0000313" key="2">
    <source>
        <dbReference type="Proteomes" id="UP000238916"/>
    </source>
</evidence>
<proteinExistence type="predicted"/>